<sequence precursor="true">MTTISVKTIALALVLLGAMTPAFAQQEVALKDPVQIEIENWRGRAFYELLFMNRQPDGSGLGVYHNSLGLDLEASNEVMDARFRALDADTLIKKYGGDGVIFNGPRRLVANSITGGIAWNGGEKTVIGTIPFRVLGVFETPSLDKAATEEPPAYYVLTSKRTNSFKFHAGETVYELITPEGAVYTMFSLSLKIDPKNTIENLPTLGERLKLPEGWKFRSRKLDQEMILTSTADSEPPNTIVLDELVGNYQYNAEASQQTTNRPNHP</sequence>
<evidence type="ECO:0000313" key="2">
    <source>
        <dbReference type="EMBL" id="TWT47771.1"/>
    </source>
</evidence>
<gene>
    <name evidence="2" type="ORF">Pla111_13920</name>
</gene>
<feature type="chain" id="PRO_5023057739" evidence="1">
    <location>
        <begin position="25"/>
        <end position="266"/>
    </location>
</feature>
<accession>A0A5C5WCJ5</accession>
<keyword evidence="3" id="KW-1185">Reference proteome</keyword>
<dbReference type="Proteomes" id="UP000318995">
    <property type="component" value="Unassembled WGS sequence"/>
</dbReference>
<reference evidence="2 3" key="1">
    <citation type="submission" date="2019-02" db="EMBL/GenBank/DDBJ databases">
        <title>Deep-cultivation of Planctomycetes and their phenomic and genomic characterization uncovers novel biology.</title>
        <authorList>
            <person name="Wiegand S."/>
            <person name="Jogler M."/>
            <person name="Boedeker C."/>
            <person name="Pinto D."/>
            <person name="Vollmers J."/>
            <person name="Rivas-Marin E."/>
            <person name="Kohn T."/>
            <person name="Peeters S.H."/>
            <person name="Heuer A."/>
            <person name="Rast P."/>
            <person name="Oberbeckmann S."/>
            <person name="Bunk B."/>
            <person name="Jeske O."/>
            <person name="Meyerdierks A."/>
            <person name="Storesund J.E."/>
            <person name="Kallscheuer N."/>
            <person name="Luecker S."/>
            <person name="Lage O.M."/>
            <person name="Pohl T."/>
            <person name="Merkel B.J."/>
            <person name="Hornburger P."/>
            <person name="Mueller R.-W."/>
            <person name="Bruemmer F."/>
            <person name="Labrenz M."/>
            <person name="Spormann A.M."/>
            <person name="Op Den Camp H."/>
            <person name="Overmann J."/>
            <person name="Amann R."/>
            <person name="Jetten M.S.M."/>
            <person name="Mascher T."/>
            <person name="Medema M.H."/>
            <person name="Devos D.P."/>
            <person name="Kaster A.-K."/>
            <person name="Ovreas L."/>
            <person name="Rohde M."/>
            <person name="Galperin M.Y."/>
            <person name="Jogler C."/>
        </authorList>
    </citation>
    <scope>NUCLEOTIDE SEQUENCE [LARGE SCALE GENOMIC DNA]</scope>
    <source>
        <strain evidence="2 3">Pla111</strain>
    </source>
</reference>
<protein>
    <submittedName>
        <fullName evidence="2">Uncharacterized protein</fullName>
    </submittedName>
</protein>
<name>A0A5C5WCJ5_9BACT</name>
<proteinExistence type="predicted"/>
<keyword evidence="1" id="KW-0732">Signal</keyword>
<organism evidence="2 3">
    <name type="scientific">Botrimarina hoheduenensis</name>
    <dbReference type="NCBI Taxonomy" id="2528000"/>
    <lineage>
        <taxon>Bacteria</taxon>
        <taxon>Pseudomonadati</taxon>
        <taxon>Planctomycetota</taxon>
        <taxon>Planctomycetia</taxon>
        <taxon>Pirellulales</taxon>
        <taxon>Lacipirellulaceae</taxon>
        <taxon>Botrimarina</taxon>
    </lineage>
</organism>
<evidence type="ECO:0000313" key="3">
    <source>
        <dbReference type="Proteomes" id="UP000318995"/>
    </source>
</evidence>
<evidence type="ECO:0000256" key="1">
    <source>
        <dbReference type="SAM" id="SignalP"/>
    </source>
</evidence>
<dbReference type="RefSeq" id="WP_146572616.1">
    <property type="nucleotide sequence ID" value="NZ_SJPH01000002.1"/>
</dbReference>
<dbReference type="EMBL" id="SJPH01000002">
    <property type="protein sequence ID" value="TWT47771.1"/>
    <property type="molecule type" value="Genomic_DNA"/>
</dbReference>
<feature type="signal peptide" evidence="1">
    <location>
        <begin position="1"/>
        <end position="24"/>
    </location>
</feature>
<dbReference type="OrthoDB" id="4717578at2"/>
<comment type="caution">
    <text evidence="2">The sequence shown here is derived from an EMBL/GenBank/DDBJ whole genome shotgun (WGS) entry which is preliminary data.</text>
</comment>
<dbReference type="AlphaFoldDB" id="A0A5C5WCJ5"/>